<dbReference type="PANTHER" id="PTHR40032">
    <property type="entry name" value="EXPORTED PROTEIN-RELATED"/>
    <property type="match status" value="1"/>
</dbReference>
<accession>A0A645DDS6</accession>
<dbReference type="InterPro" id="IPR024301">
    <property type="entry name" value="Amidase_6"/>
</dbReference>
<dbReference type="Pfam" id="PF12671">
    <property type="entry name" value="Amidase_6"/>
    <property type="match status" value="1"/>
</dbReference>
<reference evidence="2" key="1">
    <citation type="submission" date="2019-08" db="EMBL/GenBank/DDBJ databases">
        <authorList>
            <person name="Kucharzyk K."/>
            <person name="Murdoch R.W."/>
            <person name="Higgins S."/>
            <person name="Loffler F."/>
        </authorList>
    </citation>
    <scope>NUCLEOTIDE SEQUENCE</scope>
</reference>
<evidence type="ECO:0000259" key="1">
    <source>
        <dbReference type="Pfam" id="PF12671"/>
    </source>
</evidence>
<sequence>MKHKPYDRQKAVDYAHRWAFGRNPAYYNFDKLGGDCTNFASQVLYSGCGVMNPKPTTGWYYRNLNSRSPSWSGVVFFYRFLVSNKGPGPVVVETGMEKVKPGDILQLSFNGIEFSHSPVIVSVGDVPAPENILIAAHTYDSDYRPLDTYQYRLIRFLHIDRINLW</sequence>
<dbReference type="PANTHER" id="PTHR40032:SF1">
    <property type="entry name" value="EXPORTED PROTEIN"/>
    <property type="match status" value="1"/>
</dbReference>
<evidence type="ECO:0000313" key="2">
    <source>
        <dbReference type="EMBL" id="MPM87399.1"/>
    </source>
</evidence>
<dbReference type="EMBL" id="VSSQ01035227">
    <property type="protein sequence ID" value="MPM87399.1"/>
    <property type="molecule type" value="Genomic_DNA"/>
</dbReference>
<proteinExistence type="predicted"/>
<comment type="caution">
    <text evidence="2">The sequence shown here is derived from an EMBL/GenBank/DDBJ whole genome shotgun (WGS) entry which is preliminary data.</text>
</comment>
<feature type="domain" description="Putative amidase" evidence="1">
    <location>
        <begin position="6"/>
        <end position="152"/>
    </location>
</feature>
<dbReference type="AlphaFoldDB" id="A0A645DDS6"/>
<gene>
    <name evidence="2" type="ORF">SDC9_134495</name>
</gene>
<protein>
    <recommendedName>
        <fullName evidence="1">Putative amidase domain-containing protein</fullName>
    </recommendedName>
</protein>
<name>A0A645DDS6_9ZZZZ</name>
<organism evidence="2">
    <name type="scientific">bioreactor metagenome</name>
    <dbReference type="NCBI Taxonomy" id="1076179"/>
    <lineage>
        <taxon>unclassified sequences</taxon>
        <taxon>metagenomes</taxon>
        <taxon>ecological metagenomes</taxon>
    </lineage>
</organism>